<evidence type="ECO:0000256" key="1">
    <source>
        <dbReference type="SAM" id="MobiDB-lite"/>
    </source>
</evidence>
<keyword evidence="3" id="KW-1185">Reference proteome</keyword>
<organism evidence="2 3">
    <name type="scientific">Penicillium nalgiovense</name>
    <dbReference type="NCBI Taxonomy" id="60175"/>
    <lineage>
        <taxon>Eukaryota</taxon>
        <taxon>Fungi</taxon>
        <taxon>Dikarya</taxon>
        <taxon>Ascomycota</taxon>
        <taxon>Pezizomycotina</taxon>
        <taxon>Eurotiomycetes</taxon>
        <taxon>Eurotiomycetidae</taxon>
        <taxon>Eurotiales</taxon>
        <taxon>Aspergillaceae</taxon>
        <taxon>Penicillium</taxon>
    </lineage>
</organism>
<reference evidence="3" key="1">
    <citation type="journal article" date="2017" name="Nat. Microbiol.">
        <title>Global analysis of biosynthetic gene clusters reveals vast potential of secondary metabolite production in Penicillium species.</title>
        <authorList>
            <person name="Nielsen J.C."/>
            <person name="Grijseels S."/>
            <person name="Prigent S."/>
            <person name="Ji B."/>
            <person name="Dainat J."/>
            <person name="Nielsen K.F."/>
            <person name="Frisvad J.C."/>
            <person name="Workman M."/>
            <person name="Nielsen J."/>
        </authorList>
    </citation>
    <scope>NUCLEOTIDE SEQUENCE [LARGE SCALE GENOMIC DNA]</scope>
    <source>
        <strain evidence="3">IBT 13039</strain>
    </source>
</reference>
<sequence length="31" mass="3442">MVAPRSRGLPHDLPVPVPPHRHSCRGTRDIS</sequence>
<evidence type="ECO:0000313" key="2">
    <source>
        <dbReference type="EMBL" id="OQE63248.1"/>
    </source>
</evidence>
<evidence type="ECO:0000313" key="3">
    <source>
        <dbReference type="Proteomes" id="UP000191691"/>
    </source>
</evidence>
<dbReference type="Proteomes" id="UP000191691">
    <property type="component" value="Unassembled WGS sequence"/>
</dbReference>
<gene>
    <name evidence="2" type="ORF">PENNAL_c0245G06469</name>
</gene>
<name>A0A1V6WK29_PENNA</name>
<feature type="region of interest" description="Disordered" evidence="1">
    <location>
        <begin position="1"/>
        <end position="31"/>
    </location>
</feature>
<proteinExistence type="predicted"/>
<accession>A0A1V6WK29</accession>
<comment type="caution">
    <text evidence="2">The sequence shown here is derived from an EMBL/GenBank/DDBJ whole genome shotgun (WGS) entry which is preliminary data.</text>
</comment>
<protein>
    <submittedName>
        <fullName evidence="2">Uncharacterized protein</fullName>
    </submittedName>
</protein>
<dbReference type="AlphaFoldDB" id="A0A1V6WK29"/>
<dbReference type="EMBL" id="MOOB01000245">
    <property type="protein sequence ID" value="OQE63248.1"/>
    <property type="molecule type" value="Genomic_DNA"/>
</dbReference>